<sequence>MAGFWFMIVQGILLQALILHPDPGYSQDIALASAYWSTRRMMFGIALFAIGCVVSPWVSGTTYLLLPLPYLWGAYCNPTC</sequence>
<dbReference type="Proteomes" id="UP001230504">
    <property type="component" value="Unassembled WGS sequence"/>
</dbReference>
<feature type="signal peptide" evidence="2">
    <location>
        <begin position="1"/>
        <end position="26"/>
    </location>
</feature>
<name>A0AAD8QBR2_9PEZI</name>
<dbReference type="EMBL" id="JAHLJV010000002">
    <property type="protein sequence ID" value="KAK1599617.1"/>
    <property type="molecule type" value="Genomic_DNA"/>
</dbReference>
<organism evidence="3 4">
    <name type="scientific">Colletotrichum navitas</name>
    <dbReference type="NCBI Taxonomy" id="681940"/>
    <lineage>
        <taxon>Eukaryota</taxon>
        <taxon>Fungi</taxon>
        <taxon>Dikarya</taxon>
        <taxon>Ascomycota</taxon>
        <taxon>Pezizomycotina</taxon>
        <taxon>Sordariomycetes</taxon>
        <taxon>Hypocreomycetidae</taxon>
        <taxon>Glomerellales</taxon>
        <taxon>Glomerellaceae</taxon>
        <taxon>Colletotrichum</taxon>
        <taxon>Colletotrichum graminicola species complex</taxon>
    </lineage>
</organism>
<gene>
    <name evidence="3" type="ORF">LY79DRAFT_535622</name>
</gene>
<reference evidence="3" key="1">
    <citation type="submission" date="2021-06" db="EMBL/GenBank/DDBJ databases">
        <title>Comparative genomics, transcriptomics and evolutionary studies reveal genomic signatures of adaptation to plant cell wall in hemibiotrophic fungi.</title>
        <authorList>
            <consortium name="DOE Joint Genome Institute"/>
            <person name="Baroncelli R."/>
            <person name="Diaz J.F."/>
            <person name="Benocci T."/>
            <person name="Peng M."/>
            <person name="Battaglia E."/>
            <person name="Haridas S."/>
            <person name="Andreopoulos W."/>
            <person name="Labutti K."/>
            <person name="Pangilinan J."/>
            <person name="Floch G.L."/>
            <person name="Makela M.R."/>
            <person name="Henrissat B."/>
            <person name="Grigoriev I.V."/>
            <person name="Crouch J.A."/>
            <person name="De Vries R.P."/>
            <person name="Sukno S.A."/>
            <person name="Thon M.R."/>
        </authorList>
    </citation>
    <scope>NUCLEOTIDE SEQUENCE</scope>
    <source>
        <strain evidence="3">CBS 125086</strain>
    </source>
</reference>
<evidence type="ECO:0000256" key="2">
    <source>
        <dbReference type="SAM" id="SignalP"/>
    </source>
</evidence>
<proteinExistence type="predicted"/>
<keyword evidence="1" id="KW-0812">Transmembrane</keyword>
<comment type="caution">
    <text evidence="3">The sequence shown here is derived from an EMBL/GenBank/DDBJ whole genome shotgun (WGS) entry which is preliminary data.</text>
</comment>
<evidence type="ECO:0000256" key="1">
    <source>
        <dbReference type="SAM" id="Phobius"/>
    </source>
</evidence>
<dbReference type="GeneID" id="85440767"/>
<keyword evidence="4" id="KW-1185">Reference proteome</keyword>
<accession>A0AAD8QBR2</accession>
<dbReference type="AlphaFoldDB" id="A0AAD8QBR2"/>
<evidence type="ECO:0000313" key="3">
    <source>
        <dbReference type="EMBL" id="KAK1599617.1"/>
    </source>
</evidence>
<feature type="chain" id="PRO_5042186075" evidence="2">
    <location>
        <begin position="27"/>
        <end position="80"/>
    </location>
</feature>
<feature type="transmembrane region" description="Helical" evidence="1">
    <location>
        <begin position="42"/>
        <end position="66"/>
    </location>
</feature>
<keyword evidence="1" id="KW-1133">Transmembrane helix</keyword>
<protein>
    <submittedName>
        <fullName evidence="3">Uncharacterized protein</fullName>
    </submittedName>
</protein>
<keyword evidence="2" id="KW-0732">Signal</keyword>
<evidence type="ECO:0000313" key="4">
    <source>
        <dbReference type="Proteomes" id="UP001230504"/>
    </source>
</evidence>
<keyword evidence="1" id="KW-0472">Membrane</keyword>
<dbReference type="RefSeq" id="XP_060420206.1">
    <property type="nucleotide sequence ID" value="XM_060556527.1"/>
</dbReference>